<comment type="caution">
    <text evidence="1">The sequence shown here is derived from an EMBL/GenBank/DDBJ whole genome shotgun (WGS) entry which is preliminary data.</text>
</comment>
<dbReference type="EMBL" id="SRLO01000236">
    <property type="protein sequence ID" value="TNN65352.1"/>
    <property type="molecule type" value="Genomic_DNA"/>
</dbReference>
<evidence type="ECO:0000313" key="1">
    <source>
        <dbReference type="EMBL" id="TNN65352.1"/>
    </source>
</evidence>
<sequence length="183" mass="19768">MRPAQRLRNGFCVSPVSSSMVKVPSPLPPLTEYLNAPSRPLSSSFALTARTLVPAREFSFTEPLSANQGDNFISDGRVFRNDSGEAVLIKPRIVVIGVLHDHTIADAFETIASANSWATLVSLQLNPMGGVLPLTTDTFTNVGSEHISPSSATIFRLNIPLFKFADPSDLLNDKAPESGFKLK</sequence>
<proteinExistence type="predicted"/>
<dbReference type="AlphaFoldDB" id="A0A4Z2HKF4"/>
<evidence type="ECO:0000313" key="2">
    <source>
        <dbReference type="Proteomes" id="UP000314294"/>
    </source>
</evidence>
<organism evidence="1 2">
    <name type="scientific">Liparis tanakae</name>
    <name type="common">Tanaka's snailfish</name>
    <dbReference type="NCBI Taxonomy" id="230148"/>
    <lineage>
        <taxon>Eukaryota</taxon>
        <taxon>Metazoa</taxon>
        <taxon>Chordata</taxon>
        <taxon>Craniata</taxon>
        <taxon>Vertebrata</taxon>
        <taxon>Euteleostomi</taxon>
        <taxon>Actinopterygii</taxon>
        <taxon>Neopterygii</taxon>
        <taxon>Teleostei</taxon>
        <taxon>Neoteleostei</taxon>
        <taxon>Acanthomorphata</taxon>
        <taxon>Eupercaria</taxon>
        <taxon>Perciformes</taxon>
        <taxon>Cottioidei</taxon>
        <taxon>Cottales</taxon>
        <taxon>Liparidae</taxon>
        <taxon>Liparis</taxon>
    </lineage>
</organism>
<dbReference type="Proteomes" id="UP000314294">
    <property type="component" value="Unassembled WGS sequence"/>
</dbReference>
<protein>
    <submittedName>
        <fullName evidence="1">Uncharacterized protein</fullName>
    </submittedName>
</protein>
<reference evidence="1 2" key="1">
    <citation type="submission" date="2019-03" db="EMBL/GenBank/DDBJ databases">
        <title>First draft genome of Liparis tanakae, snailfish: a comprehensive survey of snailfish specific genes.</title>
        <authorList>
            <person name="Kim W."/>
            <person name="Song I."/>
            <person name="Jeong J.-H."/>
            <person name="Kim D."/>
            <person name="Kim S."/>
            <person name="Ryu S."/>
            <person name="Song J.Y."/>
            <person name="Lee S.K."/>
        </authorList>
    </citation>
    <scope>NUCLEOTIDE SEQUENCE [LARGE SCALE GENOMIC DNA]</scope>
    <source>
        <tissue evidence="1">Muscle</tissue>
    </source>
</reference>
<gene>
    <name evidence="1" type="ORF">EYF80_024388</name>
</gene>
<keyword evidence="2" id="KW-1185">Reference proteome</keyword>
<name>A0A4Z2HKF4_9TELE</name>
<accession>A0A4Z2HKF4</accession>